<feature type="transmembrane region" description="Helical" evidence="1">
    <location>
        <begin position="84"/>
        <end position="105"/>
    </location>
</feature>
<dbReference type="InterPro" id="IPR032675">
    <property type="entry name" value="LRR_dom_sf"/>
</dbReference>
<dbReference type="SUPFAM" id="SSF52047">
    <property type="entry name" value="RNI-like"/>
    <property type="match status" value="1"/>
</dbReference>
<evidence type="ECO:0000256" key="1">
    <source>
        <dbReference type="SAM" id="Phobius"/>
    </source>
</evidence>
<evidence type="ECO:0000313" key="2">
    <source>
        <dbReference type="EMBL" id="EWS76044.1"/>
    </source>
</evidence>
<keyword evidence="1" id="KW-1133">Transmembrane helix</keyword>
<proteinExistence type="predicted"/>
<feature type="transmembrane region" description="Helical" evidence="1">
    <location>
        <begin position="322"/>
        <end position="343"/>
    </location>
</feature>
<gene>
    <name evidence="2" type="ORF">TTHERM_001026363</name>
</gene>
<dbReference type="Gene3D" id="3.80.10.10">
    <property type="entry name" value="Ribonuclease Inhibitor"/>
    <property type="match status" value="1"/>
</dbReference>
<sequence>MKCQTTLQYTSFFVIPIIKFKFINSCNLFVLFPLLINQLNLHKLPLNNFENKQMIQEIKYFYGLEEFIKSSDKSNQIIDLNLNLFKILFFQYNLSSIFIFSIYLIKKFQLSWVEIFLFIKLHLKLFGSLLHSFFISAFFTVKLGIKVYHAQVLLQQIILISQTQHLFLGKTVYLFVLDCDIFTYKNQLKAIKLIQFVYQLFVKYTFSFFLFYYIFGVFFLLSFLINFTNFFVFNICFYLVYLYINLFLIITYFLFIFSLNIQSYSQITAIGASDLGSALANCTNLSNFTLHLGQKQFLCFGLCYFYLQKLIQKKQSPFNLSIYLFIFFLIFFAEVFFLLSSIFLNFTHLFLYLLIYFLLFHIFLYFFLLNNLQVALLISGNKIGAIGASGLGAGLANCINLSNLNIDLLSNKIGAIGASGLSSALVNCTHLSNLTLNLGGNEIGEIGASSLCFNLANCTNLSNLKLKLGYNQINELSKLKVKSNCLKSKRLVVYDINFY</sequence>
<feature type="transmembrane region" description="Helical" evidence="1">
    <location>
        <begin position="349"/>
        <end position="369"/>
    </location>
</feature>
<protein>
    <submittedName>
        <fullName evidence="2">Transmembrane protein, putative</fullName>
    </submittedName>
</protein>
<dbReference type="RefSeq" id="XP_012651428.1">
    <property type="nucleotide sequence ID" value="XM_012795974.1"/>
</dbReference>
<dbReference type="GeneID" id="24441460"/>
<keyword evidence="1 2" id="KW-0812">Transmembrane</keyword>
<dbReference type="AlphaFoldDB" id="W7XLC4"/>
<dbReference type="InParanoid" id="W7XLC4"/>
<dbReference type="Proteomes" id="UP000009168">
    <property type="component" value="Unassembled WGS sequence"/>
</dbReference>
<feature type="transmembrane region" description="Helical" evidence="1">
    <location>
        <begin position="204"/>
        <end position="225"/>
    </location>
</feature>
<feature type="transmembrane region" description="Helical" evidence="1">
    <location>
        <begin position="231"/>
        <end position="257"/>
    </location>
</feature>
<keyword evidence="1" id="KW-0472">Membrane</keyword>
<dbReference type="KEGG" id="tet:TTHERM_001026363"/>
<feature type="transmembrane region" description="Helical" evidence="1">
    <location>
        <begin position="125"/>
        <end position="145"/>
    </location>
</feature>
<name>W7XLC4_TETTS</name>
<feature type="transmembrane region" description="Helical" evidence="1">
    <location>
        <begin position="12"/>
        <end position="36"/>
    </location>
</feature>
<organism evidence="2 3">
    <name type="scientific">Tetrahymena thermophila (strain SB210)</name>
    <dbReference type="NCBI Taxonomy" id="312017"/>
    <lineage>
        <taxon>Eukaryota</taxon>
        <taxon>Sar</taxon>
        <taxon>Alveolata</taxon>
        <taxon>Ciliophora</taxon>
        <taxon>Intramacronucleata</taxon>
        <taxon>Oligohymenophorea</taxon>
        <taxon>Hymenostomatida</taxon>
        <taxon>Tetrahymenina</taxon>
        <taxon>Tetrahymenidae</taxon>
        <taxon>Tetrahymena</taxon>
    </lineage>
</organism>
<dbReference type="OrthoDB" id="120976at2759"/>
<evidence type="ECO:0000313" key="3">
    <source>
        <dbReference type="Proteomes" id="UP000009168"/>
    </source>
</evidence>
<keyword evidence="3" id="KW-1185">Reference proteome</keyword>
<accession>W7XLC4</accession>
<reference evidence="3" key="1">
    <citation type="journal article" date="2006" name="PLoS Biol.">
        <title>Macronuclear genome sequence of the ciliate Tetrahymena thermophila, a model eukaryote.</title>
        <authorList>
            <person name="Eisen J.A."/>
            <person name="Coyne R.S."/>
            <person name="Wu M."/>
            <person name="Wu D."/>
            <person name="Thiagarajan M."/>
            <person name="Wortman J.R."/>
            <person name="Badger J.H."/>
            <person name="Ren Q."/>
            <person name="Amedeo P."/>
            <person name="Jones K.M."/>
            <person name="Tallon L.J."/>
            <person name="Delcher A.L."/>
            <person name="Salzberg S.L."/>
            <person name="Silva J.C."/>
            <person name="Haas B.J."/>
            <person name="Majoros W.H."/>
            <person name="Farzad M."/>
            <person name="Carlton J.M."/>
            <person name="Smith R.K. Jr."/>
            <person name="Garg J."/>
            <person name="Pearlman R.E."/>
            <person name="Karrer K.M."/>
            <person name="Sun L."/>
            <person name="Manning G."/>
            <person name="Elde N.C."/>
            <person name="Turkewitz A.P."/>
            <person name="Asai D.J."/>
            <person name="Wilkes D.E."/>
            <person name="Wang Y."/>
            <person name="Cai H."/>
            <person name="Collins K."/>
            <person name="Stewart B.A."/>
            <person name="Lee S.R."/>
            <person name="Wilamowska K."/>
            <person name="Weinberg Z."/>
            <person name="Ruzzo W.L."/>
            <person name="Wloga D."/>
            <person name="Gaertig J."/>
            <person name="Frankel J."/>
            <person name="Tsao C.-C."/>
            <person name="Gorovsky M.A."/>
            <person name="Keeling P.J."/>
            <person name="Waller R.F."/>
            <person name="Patron N.J."/>
            <person name="Cherry J.M."/>
            <person name="Stover N.A."/>
            <person name="Krieger C.J."/>
            <person name="del Toro C."/>
            <person name="Ryder H.F."/>
            <person name="Williamson S.C."/>
            <person name="Barbeau R.A."/>
            <person name="Hamilton E.P."/>
            <person name="Orias E."/>
        </authorList>
    </citation>
    <scope>NUCLEOTIDE SEQUENCE [LARGE SCALE GENOMIC DNA]</scope>
    <source>
        <strain evidence="3">SB210</strain>
    </source>
</reference>
<dbReference type="EMBL" id="GG662823">
    <property type="protein sequence ID" value="EWS76044.1"/>
    <property type="molecule type" value="Genomic_DNA"/>
</dbReference>